<dbReference type="AlphaFoldDB" id="A0A920C678"/>
<dbReference type="Proteomes" id="UP000676917">
    <property type="component" value="Unassembled WGS sequence"/>
</dbReference>
<proteinExistence type="predicted"/>
<dbReference type="EMBL" id="BORP01000004">
    <property type="protein sequence ID" value="GIO27505.1"/>
    <property type="molecule type" value="Genomic_DNA"/>
</dbReference>
<evidence type="ECO:0000313" key="2">
    <source>
        <dbReference type="Proteomes" id="UP000676917"/>
    </source>
</evidence>
<protein>
    <submittedName>
        <fullName evidence="1">YqzE family protein</fullName>
    </submittedName>
</protein>
<keyword evidence="2" id="KW-1185">Reference proteome</keyword>
<comment type="caution">
    <text evidence="1">The sequence shown here is derived from an EMBL/GenBank/DDBJ whole genome shotgun (WGS) entry which is preliminary data.</text>
</comment>
<evidence type="ECO:0000313" key="1">
    <source>
        <dbReference type="EMBL" id="GIO27505.1"/>
    </source>
</evidence>
<sequence>MKFMTEQVVSYIDLPKEERKKRKTDLKTQKNHPLIGNRWFGVLPVAIRFFFKKAN</sequence>
<reference evidence="1" key="1">
    <citation type="submission" date="2021-03" db="EMBL/GenBank/DDBJ databases">
        <title>Antimicrobial resistance genes in bacteria isolated from Japanese honey, and their potential for conferring macrolide and lincosamide resistance in the American foulbrood pathogen Paenibacillus larvae.</title>
        <authorList>
            <person name="Okamoto M."/>
            <person name="Kumagai M."/>
            <person name="Kanamori H."/>
            <person name="Takamatsu D."/>
        </authorList>
    </citation>
    <scope>NUCLEOTIDE SEQUENCE</scope>
    <source>
        <strain evidence="1">J43TS3</strain>
    </source>
</reference>
<name>A0A920C678_9BACI</name>
<organism evidence="1 2">
    <name type="scientific">Ornithinibacillus bavariensis</name>
    <dbReference type="NCBI Taxonomy" id="545502"/>
    <lineage>
        <taxon>Bacteria</taxon>
        <taxon>Bacillati</taxon>
        <taxon>Bacillota</taxon>
        <taxon>Bacilli</taxon>
        <taxon>Bacillales</taxon>
        <taxon>Bacillaceae</taxon>
        <taxon>Ornithinibacillus</taxon>
    </lineage>
</organism>
<gene>
    <name evidence="1" type="ORF">J43TS3_21160</name>
</gene>
<dbReference type="InterPro" id="IPR025622">
    <property type="entry name" value="YqzE"/>
</dbReference>
<accession>A0A920C678</accession>
<dbReference type="Pfam" id="PF14038">
    <property type="entry name" value="YqzE"/>
    <property type="match status" value="1"/>
</dbReference>